<reference evidence="7" key="1">
    <citation type="journal article" date="2011" name="Nature">
        <title>A high-resolution map of human evolutionary constraint using 29 mammals.</title>
        <authorList>
            <person name="Lindblad-Toh K."/>
            <person name="Garber M."/>
            <person name="Zuk O."/>
            <person name="Lin M.F."/>
            <person name="Parker B.J."/>
            <person name="Washietl S."/>
            <person name="Kheradpour P."/>
            <person name="Ernst J."/>
            <person name="Jordan G."/>
            <person name="Mauceli E."/>
            <person name="Ward L.D."/>
            <person name="Lowe C.B."/>
            <person name="Holloway A.K."/>
            <person name="Clamp M."/>
            <person name="Gnerre S."/>
            <person name="Alfoldi J."/>
            <person name="Beal K."/>
            <person name="Chang J."/>
            <person name="Clawson H."/>
            <person name="Cuff J."/>
            <person name="Di Palma F."/>
            <person name="Fitzgerald S."/>
            <person name="Flicek P."/>
            <person name="Guttman M."/>
            <person name="Hubisz M.J."/>
            <person name="Jaffe D.B."/>
            <person name="Jungreis I."/>
            <person name="Kent W.J."/>
            <person name="Kostka D."/>
            <person name="Lara M."/>
            <person name="Martins A.L."/>
            <person name="Massingham T."/>
            <person name="Moltke I."/>
            <person name="Raney B.J."/>
            <person name="Rasmussen M.D."/>
            <person name="Robinson J."/>
            <person name="Stark A."/>
            <person name="Vilella A.J."/>
            <person name="Wen J."/>
            <person name="Xie X."/>
            <person name="Zody M.C."/>
            <person name="Baldwin J."/>
            <person name="Bloom T."/>
            <person name="Chin C.W."/>
            <person name="Heiman D."/>
            <person name="Nicol R."/>
            <person name="Nusbaum C."/>
            <person name="Young S."/>
            <person name="Wilkinson J."/>
            <person name="Worley K.C."/>
            <person name="Kovar C.L."/>
            <person name="Muzny D.M."/>
            <person name="Gibbs R.A."/>
            <person name="Cree A."/>
            <person name="Dihn H.H."/>
            <person name="Fowler G."/>
            <person name="Jhangiani S."/>
            <person name="Joshi V."/>
            <person name="Lee S."/>
            <person name="Lewis L.R."/>
            <person name="Nazareth L.V."/>
            <person name="Okwuonu G."/>
            <person name="Santibanez J."/>
            <person name="Warren W.C."/>
            <person name="Mardis E.R."/>
            <person name="Weinstock G.M."/>
            <person name="Wilson R.K."/>
            <person name="Delehaunty K."/>
            <person name="Dooling D."/>
            <person name="Fronik C."/>
            <person name="Fulton L."/>
            <person name="Fulton B."/>
            <person name="Graves T."/>
            <person name="Minx P."/>
            <person name="Sodergren E."/>
            <person name="Birney E."/>
            <person name="Margulies E.H."/>
            <person name="Herrero J."/>
            <person name="Green E.D."/>
            <person name="Haussler D."/>
            <person name="Siepel A."/>
            <person name="Goldman N."/>
            <person name="Pollard K.S."/>
            <person name="Pedersen J.S."/>
            <person name="Lander E.S."/>
            <person name="Kellis M."/>
        </authorList>
    </citation>
    <scope>NUCLEOTIDE SEQUENCE [LARGE SCALE GENOMIC DNA]</scope>
    <source>
        <strain evidence="7">2N</strain>
    </source>
</reference>
<evidence type="ECO:0000256" key="1">
    <source>
        <dbReference type="ARBA" id="ARBA00023015"/>
    </source>
</evidence>
<feature type="region of interest" description="Disordered" evidence="4">
    <location>
        <begin position="1"/>
        <end position="28"/>
    </location>
</feature>
<dbReference type="SUPFAM" id="SSF48371">
    <property type="entry name" value="ARM repeat"/>
    <property type="match status" value="1"/>
</dbReference>
<dbReference type="VEuPathDB" id="HostDB:ENSCPOG00000023007"/>
<dbReference type="Pfam" id="PF02020">
    <property type="entry name" value="W2"/>
    <property type="match status" value="1"/>
</dbReference>
<dbReference type="GeneTree" id="ENSGT00390000012561"/>
<dbReference type="InterPro" id="IPR016024">
    <property type="entry name" value="ARM-type_fold"/>
</dbReference>
<dbReference type="Bgee" id="ENSCPOG00000023007">
    <property type="expression patterns" value="Expressed in cerebellum and 3 other cell types or tissues"/>
</dbReference>
<protein>
    <recommendedName>
        <fullName evidence="5">W2 domain-containing protein</fullName>
    </recommendedName>
</protein>
<reference evidence="6" key="2">
    <citation type="submission" date="2025-08" db="UniProtKB">
        <authorList>
            <consortium name="Ensembl"/>
        </authorList>
    </citation>
    <scope>IDENTIFICATION</scope>
    <source>
        <strain evidence="6">2N</strain>
    </source>
</reference>
<evidence type="ECO:0000313" key="7">
    <source>
        <dbReference type="Proteomes" id="UP000005447"/>
    </source>
</evidence>
<name>A0A286XX26_CAVPO</name>
<dbReference type="AlphaFoldDB" id="A0A286XX26"/>
<dbReference type="InterPro" id="IPR057397">
    <property type="entry name" value="HEAT_5MP1_2"/>
</dbReference>
<dbReference type="Pfam" id="PF25504">
    <property type="entry name" value="HEAT_5MP1_2"/>
    <property type="match status" value="1"/>
</dbReference>
<keyword evidence="7" id="KW-1185">Reference proteome</keyword>
<evidence type="ECO:0000256" key="4">
    <source>
        <dbReference type="SAM" id="MobiDB-lite"/>
    </source>
</evidence>
<keyword evidence="1" id="KW-0805">Transcription regulation</keyword>
<evidence type="ECO:0000256" key="3">
    <source>
        <dbReference type="ARBA" id="ARBA00023163"/>
    </source>
</evidence>
<accession>A0A286XX26</accession>
<dbReference type="InterPro" id="IPR051245">
    <property type="entry name" value="eIF5-mimic_regulator"/>
</dbReference>
<dbReference type="Proteomes" id="UP000005447">
    <property type="component" value="Unassembled WGS sequence"/>
</dbReference>
<dbReference type="Ensembl" id="ENSCPOT00000027930.2">
    <property type="protein sequence ID" value="ENSCPOP00000030121.1"/>
    <property type="gene ID" value="ENSCPOG00000023007.2"/>
</dbReference>
<dbReference type="GO" id="GO:0005737">
    <property type="term" value="C:cytoplasm"/>
    <property type="evidence" value="ECO:0007669"/>
    <property type="project" value="TreeGrafter"/>
</dbReference>
<proteinExistence type="predicted"/>
<dbReference type="PROSITE" id="PS51363">
    <property type="entry name" value="W2"/>
    <property type="match status" value="1"/>
</dbReference>
<evidence type="ECO:0000259" key="5">
    <source>
        <dbReference type="PROSITE" id="PS51363"/>
    </source>
</evidence>
<feature type="domain" description="W2" evidence="5">
    <location>
        <begin position="182"/>
        <end position="358"/>
    </location>
</feature>
<organism evidence="6 7">
    <name type="scientific">Cavia porcellus</name>
    <name type="common">Guinea pig</name>
    <dbReference type="NCBI Taxonomy" id="10141"/>
    <lineage>
        <taxon>Eukaryota</taxon>
        <taxon>Metazoa</taxon>
        <taxon>Chordata</taxon>
        <taxon>Craniata</taxon>
        <taxon>Vertebrata</taxon>
        <taxon>Euteleostomi</taxon>
        <taxon>Mammalia</taxon>
        <taxon>Eutheria</taxon>
        <taxon>Euarchontoglires</taxon>
        <taxon>Glires</taxon>
        <taxon>Rodentia</taxon>
        <taxon>Hystricomorpha</taxon>
        <taxon>Caviidae</taxon>
        <taxon>Cavia</taxon>
    </lineage>
</organism>
<dbReference type="Gene3D" id="1.25.40.180">
    <property type="match status" value="1"/>
</dbReference>
<dbReference type="SMART" id="SM00515">
    <property type="entry name" value="eIF5C"/>
    <property type="match status" value="1"/>
</dbReference>
<evidence type="ECO:0000313" key="6">
    <source>
        <dbReference type="Ensembl" id="ENSCPOP00000030121.1"/>
    </source>
</evidence>
<sequence>MNNQKQQKPMLSGQHFKTRKRDEKDRVDSTRDCIIQGLTETGTDLETAAKFLDHLQQTGGMLAPGSTLHDVCAFTAQEDLETKQVFAQVNKLIRCYKYLEKGCEDEGFSESERNKLAMLTGMLNTSIFNSLYDENLSAAFTVKLFKSWINEKDISVVAASLHKVSTDNRLRKLFPANKQSVEHFTEASLKELSQSVRNRWTISTWKELQKELQEQMSCGDSFKDIIIYVKEEMKKNNIAEPVVTGIVCFSVMSMELVAQQAIKHLKQYSPRLTAFTTQGHSELTLLLKIQEYCYDNMHFMKAFQKIVVVFYKDEVLIEEPILKWYKDAHMVKRKSIFLEQMKKFMEWLRMRLSLKSKTGTEFETCVLSKASRGR</sequence>
<dbReference type="PANTHER" id="PTHR14208:SF0">
    <property type="entry name" value="EIF5-MIMIC PROTEIN 2"/>
    <property type="match status" value="1"/>
</dbReference>
<dbReference type="InterPro" id="IPR003307">
    <property type="entry name" value="W2_domain"/>
</dbReference>
<dbReference type="STRING" id="10141.ENSCPOP00000030121"/>
<dbReference type="EMBL" id="AAKN02053400">
    <property type="status" value="NOT_ANNOTATED_CDS"/>
    <property type="molecule type" value="Genomic_DNA"/>
</dbReference>
<dbReference type="InParanoid" id="A0A286XX26"/>
<evidence type="ECO:0000256" key="2">
    <source>
        <dbReference type="ARBA" id="ARBA00023159"/>
    </source>
</evidence>
<dbReference type="GO" id="GO:0016020">
    <property type="term" value="C:membrane"/>
    <property type="evidence" value="ECO:0007669"/>
    <property type="project" value="TreeGrafter"/>
</dbReference>
<dbReference type="PANTHER" id="PTHR14208">
    <property type="entry name" value="BASIC LEUCINE ZIPPER AND W2 DOMAIN-CONTAINING PROTEIN"/>
    <property type="match status" value="1"/>
</dbReference>
<reference evidence="6" key="3">
    <citation type="submission" date="2025-09" db="UniProtKB">
        <authorList>
            <consortium name="Ensembl"/>
        </authorList>
    </citation>
    <scope>IDENTIFICATION</scope>
    <source>
        <strain evidence="6">2N</strain>
    </source>
</reference>
<keyword evidence="3" id="KW-0804">Transcription</keyword>
<keyword evidence="2" id="KW-0010">Activator</keyword>